<dbReference type="PROSITE" id="PS50122">
    <property type="entry name" value="CHEB"/>
    <property type="match status" value="1"/>
</dbReference>
<dbReference type="GO" id="GO:0032259">
    <property type="term" value="P:methylation"/>
    <property type="evidence" value="ECO:0007669"/>
    <property type="project" value="UniProtKB-KW"/>
</dbReference>
<dbReference type="InterPro" id="IPR000014">
    <property type="entry name" value="PAS"/>
</dbReference>
<reference evidence="6 7" key="1">
    <citation type="submission" date="2020-08" db="EMBL/GenBank/DDBJ databases">
        <title>Genomic Encyclopedia of Type Strains, Phase III (KMG-III): the genomes of soil and plant-associated and newly described type strains.</title>
        <authorList>
            <person name="Whitman W."/>
        </authorList>
    </citation>
    <scope>NUCLEOTIDE SEQUENCE [LARGE SCALE GENOMIC DNA]</scope>
    <source>
        <strain evidence="6 7">CECT 8654</strain>
    </source>
</reference>
<dbReference type="InterPro" id="IPR029063">
    <property type="entry name" value="SAM-dependent_MTases_sf"/>
</dbReference>
<dbReference type="Pfam" id="PF01739">
    <property type="entry name" value="CheR"/>
    <property type="match status" value="1"/>
</dbReference>
<comment type="caution">
    <text evidence="6">The sequence shown here is derived from an EMBL/GenBank/DDBJ whole genome shotgun (WGS) entry which is preliminary data.</text>
</comment>
<dbReference type="PANTHER" id="PTHR24422">
    <property type="entry name" value="CHEMOTAXIS PROTEIN METHYLTRANSFERASE"/>
    <property type="match status" value="1"/>
</dbReference>
<evidence type="ECO:0000313" key="7">
    <source>
        <dbReference type="Proteomes" id="UP000537130"/>
    </source>
</evidence>
<dbReference type="SMART" id="SM00138">
    <property type="entry name" value="MeTrc"/>
    <property type="match status" value="1"/>
</dbReference>
<dbReference type="InterPro" id="IPR035965">
    <property type="entry name" value="PAS-like_dom_sf"/>
</dbReference>
<keyword evidence="7" id="KW-1185">Reference proteome</keyword>
<dbReference type="AlphaFoldDB" id="A0A7W4W4U1"/>
<dbReference type="InterPro" id="IPR000673">
    <property type="entry name" value="Sig_transdc_resp-reg_Me-estase"/>
</dbReference>
<dbReference type="Proteomes" id="UP000537130">
    <property type="component" value="Unassembled WGS sequence"/>
</dbReference>
<dbReference type="InterPro" id="IPR050903">
    <property type="entry name" value="Bact_Chemotaxis_MeTrfase"/>
</dbReference>
<feature type="domain" description="CheB-type methylesterase" evidence="4">
    <location>
        <begin position="29"/>
        <end position="221"/>
    </location>
</feature>
<dbReference type="Pfam" id="PF01339">
    <property type="entry name" value="CheB_methylest"/>
    <property type="match status" value="1"/>
</dbReference>
<dbReference type="SUPFAM" id="SSF47757">
    <property type="entry name" value="Chemotaxis receptor methyltransferase CheR, N-terminal domain"/>
    <property type="match status" value="1"/>
</dbReference>
<keyword evidence="6" id="KW-0808">Transferase</keyword>
<dbReference type="InterPro" id="IPR022642">
    <property type="entry name" value="CheR_C"/>
</dbReference>
<dbReference type="EMBL" id="JACHWY010000002">
    <property type="protein sequence ID" value="MBB3047470.1"/>
    <property type="molecule type" value="Genomic_DNA"/>
</dbReference>
<dbReference type="GO" id="GO:0006935">
    <property type="term" value="P:chemotaxis"/>
    <property type="evidence" value="ECO:0007669"/>
    <property type="project" value="UniProtKB-UniRule"/>
</dbReference>
<dbReference type="InterPro" id="IPR013655">
    <property type="entry name" value="PAS_fold_3"/>
</dbReference>
<feature type="compositionally biased region" description="Basic and acidic residues" evidence="2">
    <location>
        <begin position="14"/>
        <end position="27"/>
    </location>
</feature>
<dbReference type="InterPro" id="IPR022641">
    <property type="entry name" value="CheR_N"/>
</dbReference>
<keyword evidence="6" id="KW-0489">Methyltransferase</keyword>
<dbReference type="InterPro" id="IPR000780">
    <property type="entry name" value="CheR_MeTrfase"/>
</dbReference>
<sequence length="1013" mass="114122">MADEKGSSAAEENNTEKSTSESKKKTGKPYKDELIVVGIGASAGGLEAMQSLVSNLPVDSGFSFLVAQHLSPSYRSMMVDLLEKDSTIPVRAAIDGAVLQPNELYICPPNHNIELAPNDHIRLTSYPDMRHTPRPSVDMLLESIATEKGEHSIGIILSGTGSDGSRGIRAIKAENGIGVVQDPETAKFDGMPNAAINSGNIDLIIPPANIGQELINLLSFPRVRNSDAEVISRPVYDGIIHQLRVNCDVDFRLYKENTIVRRIERRMATLKISTPEQYLKYMRDHKEEASFLFNDMLIGVTSFFRDARAYEVLRGELAKYIQEKETKTLRIWSVGCSTGEEAYSMAMIVSDILGDEISDWKVQIFATDIDKRAITYARNGIYPEIAIQNLPKSMRQKYLSINNDQYEVVKSIKSKLIFSLHDVNRDPPFLRLDLVSCRNLMIYFTMELQRQLLPTFHYALNPRGLLMLGQSESIGIFQEHYRPLSKTAKLYESVFIGKQLPPERQVRAGQYSDRNREDVGDRKLEKSSRTASSSDEVYQELITAKMKDLLLPNAIVINDNQDIMFTEGTNPILVRPEGKPSNNIYKNLHPRLAVDVRSALHQLESQDNVTDTGYINLELNGEDCWVKLIFAKAVLAKPAGTMTIIYCQIERADSMPVHSGESESTTEAVVLEQHRLLARTKEQLQNVIEELEASNEEMQSMNEELQSSNEELQSSNEELETTNEELQSTNEELQTAYSELKVAYEDKEQQQRELLRLRSELEQANTLRDEAERIGRTGSWMWDVATRKFTWSRGCYRVFGLDEKVFHPSYEAFIGVAHPDDRNRLERHLTDLLVNKASQPFVFKAQDSDRNTIIVSMEAVVSFNDLKQAVKVMGSITDMTEKLSFEREAEQSQKRLEAVVKASLTPCVLLDLELEEIDAANKAFLDLTGLKESKLSNYMGDELYTLLPASDREILRGILNELTHSELGASLEGEYAICSQKGDAVNVVANHAVLEVNDKNGQAEKILINLQPK</sequence>
<dbReference type="Gene3D" id="3.40.50.180">
    <property type="entry name" value="Methylesterase CheB, C-terminal domain"/>
    <property type="match status" value="1"/>
</dbReference>
<feature type="active site" evidence="1">
    <location>
        <position position="163"/>
    </location>
</feature>
<dbReference type="EC" id="3.1.1.61" evidence="6"/>
<dbReference type="Pfam" id="PF03705">
    <property type="entry name" value="CheR_N"/>
    <property type="match status" value="1"/>
</dbReference>
<dbReference type="InterPro" id="IPR035909">
    <property type="entry name" value="CheB_C"/>
</dbReference>
<feature type="active site" evidence="1">
    <location>
        <position position="69"/>
    </location>
</feature>
<dbReference type="EC" id="2.1.1.80" evidence="6"/>
<evidence type="ECO:0000256" key="1">
    <source>
        <dbReference type="PROSITE-ProRule" id="PRU00050"/>
    </source>
</evidence>
<dbReference type="PROSITE" id="PS50112">
    <property type="entry name" value="PAS"/>
    <property type="match status" value="1"/>
</dbReference>
<accession>A0A7W4W4U1</accession>
<keyword evidence="1" id="KW-0145">Chemotaxis</keyword>
<evidence type="ECO:0000259" key="4">
    <source>
        <dbReference type="PROSITE" id="PS50122"/>
    </source>
</evidence>
<feature type="region of interest" description="Disordered" evidence="2">
    <location>
        <begin position="1"/>
        <end position="27"/>
    </location>
</feature>
<dbReference type="GO" id="GO:0008983">
    <property type="term" value="F:protein-glutamate O-methyltransferase activity"/>
    <property type="evidence" value="ECO:0007669"/>
    <property type="project" value="UniProtKB-EC"/>
</dbReference>
<evidence type="ECO:0000313" key="6">
    <source>
        <dbReference type="EMBL" id="MBB3047470.1"/>
    </source>
</evidence>
<evidence type="ECO:0000256" key="2">
    <source>
        <dbReference type="SAM" id="MobiDB-lite"/>
    </source>
</evidence>
<organism evidence="6 7">
    <name type="scientific">Litorivivens lipolytica</name>
    <dbReference type="NCBI Taxonomy" id="1524264"/>
    <lineage>
        <taxon>Bacteria</taxon>
        <taxon>Pseudomonadati</taxon>
        <taxon>Pseudomonadota</taxon>
        <taxon>Gammaproteobacteria</taxon>
        <taxon>Litorivivens</taxon>
    </lineage>
</organism>
<feature type="compositionally biased region" description="Basic and acidic residues" evidence="2">
    <location>
        <begin position="513"/>
        <end position="528"/>
    </location>
</feature>
<dbReference type="PROSITE" id="PS50123">
    <property type="entry name" value="CHER"/>
    <property type="match status" value="1"/>
</dbReference>
<evidence type="ECO:0000259" key="3">
    <source>
        <dbReference type="PROSITE" id="PS50112"/>
    </source>
</evidence>
<dbReference type="GO" id="GO:0005737">
    <property type="term" value="C:cytoplasm"/>
    <property type="evidence" value="ECO:0007669"/>
    <property type="project" value="InterPro"/>
</dbReference>
<keyword evidence="1 6" id="KW-0378">Hydrolase</keyword>
<dbReference type="GO" id="GO:0008984">
    <property type="term" value="F:protein-glutamate methylesterase activity"/>
    <property type="evidence" value="ECO:0007669"/>
    <property type="project" value="UniProtKB-EC"/>
</dbReference>
<feature type="region of interest" description="Disordered" evidence="2">
    <location>
        <begin position="696"/>
        <end position="731"/>
    </location>
</feature>
<proteinExistence type="predicted"/>
<dbReference type="SUPFAM" id="SSF53335">
    <property type="entry name" value="S-adenosyl-L-methionine-dependent methyltransferases"/>
    <property type="match status" value="1"/>
</dbReference>
<dbReference type="Pfam" id="PF08447">
    <property type="entry name" value="PAS_3"/>
    <property type="match status" value="1"/>
</dbReference>
<dbReference type="PRINTS" id="PR00996">
    <property type="entry name" value="CHERMTFRASE"/>
</dbReference>
<dbReference type="PANTHER" id="PTHR24422:SF10">
    <property type="entry name" value="CHEMOTAXIS PROTEIN METHYLTRANSFERASE 2"/>
    <property type="match status" value="1"/>
</dbReference>
<dbReference type="SUPFAM" id="SSF52738">
    <property type="entry name" value="Methylesterase CheB, C-terminal domain"/>
    <property type="match status" value="1"/>
</dbReference>
<feature type="domain" description="CheR-type methyltransferase" evidence="5">
    <location>
        <begin position="224"/>
        <end position="474"/>
    </location>
</feature>
<feature type="compositionally biased region" description="Low complexity" evidence="2">
    <location>
        <begin position="699"/>
        <end position="716"/>
    </location>
</feature>
<protein>
    <submittedName>
        <fullName evidence="6">Two-component system CheB/CheR fusion protein</fullName>
        <ecNumber evidence="6">2.1.1.80</ecNumber>
        <ecNumber evidence="6">3.1.1.61</ecNumber>
    </submittedName>
</protein>
<feature type="region of interest" description="Disordered" evidence="2">
    <location>
        <begin position="506"/>
        <end position="531"/>
    </location>
</feature>
<gene>
    <name evidence="6" type="ORF">FHR99_001736</name>
</gene>
<evidence type="ECO:0000259" key="5">
    <source>
        <dbReference type="PROSITE" id="PS50123"/>
    </source>
</evidence>
<dbReference type="CDD" id="cd16434">
    <property type="entry name" value="CheB-CheR_fusion"/>
    <property type="match status" value="1"/>
</dbReference>
<dbReference type="SUPFAM" id="SSF55785">
    <property type="entry name" value="PYP-like sensor domain (PAS domain)"/>
    <property type="match status" value="2"/>
</dbReference>
<feature type="active site" evidence="1">
    <location>
        <position position="42"/>
    </location>
</feature>
<dbReference type="Gene3D" id="3.30.450.20">
    <property type="entry name" value="PAS domain"/>
    <property type="match status" value="2"/>
</dbReference>
<dbReference type="Gene3D" id="3.40.50.150">
    <property type="entry name" value="Vaccinia Virus protein VP39"/>
    <property type="match status" value="1"/>
</dbReference>
<name>A0A7W4W4U1_9GAMM</name>
<dbReference type="RefSeq" id="WP_183410253.1">
    <property type="nucleotide sequence ID" value="NZ_JACHWY010000002.1"/>
</dbReference>
<dbReference type="GO" id="GO:0000156">
    <property type="term" value="F:phosphorelay response regulator activity"/>
    <property type="evidence" value="ECO:0007669"/>
    <property type="project" value="InterPro"/>
</dbReference>
<feature type="domain" description="PAS" evidence="3">
    <location>
        <begin position="892"/>
        <end position="966"/>
    </location>
</feature>